<sequence>MLYQYRKDYEKIAMGLFSLVTELQNMDLVSQEMNWYANKENRIIYLWRDPSNNWSGLVGIELQDDQLLVHQLVLTPQSVNQANYNRIFDDLQDLYPKYKIVAGFDNKSAWEKWENSPDHA</sequence>
<evidence type="ECO:0000313" key="1">
    <source>
        <dbReference type="EMBL" id="KRM47783.1"/>
    </source>
</evidence>
<dbReference type="RefSeq" id="WP_057909180.1">
    <property type="nucleotide sequence ID" value="NZ_AZGK01000001.1"/>
</dbReference>
<organism evidence="1 2">
    <name type="scientific">Lentilactobacillus parabuchneri DSM 5707 = NBRC 107865</name>
    <dbReference type="NCBI Taxonomy" id="1423784"/>
    <lineage>
        <taxon>Bacteria</taxon>
        <taxon>Bacillati</taxon>
        <taxon>Bacillota</taxon>
        <taxon>Bacilli</taxon>
        <taxon>Lactobacillales</taxon>
        <taxon>Lactobacillaceae</taxon>
        <taxon>Lentilactobacillus</taxon>
    </lineage>
</organism>
<dbReference type="PATRIC" id="fig|1423784.4.peg.262"/>
<protein>
    <submittedName>
        <fullName evidence="1">RibT protein</fullName>
    </submittedName>
</protein>
<gene>
    <name evidence="1" type="ORF">FC51_GL000264</name>
</gene>
<name>A0A0R1YYP1_9LACO</name>
<dbReference type="AlphaFoldDB" id="A0A0R1YYP1"/>
<dbReference type="Proteomes" id="UP000051957">
    <property type="component" value="Unassembled WGS sequence"/>
</dbReference>
<accession>A0A0R1YYP1</accession>
<proteinExistence type="predicted"/>
<dbReference type="GeneID" id="69804056"/>
<evidence type="ECO:0000313" key="2">
    <source>
        <dbReference type="Proteomes" id="UP000051957"/>
    </source>
</evidence>
<reference evidence="1 2" key="1">
    <citation type="journal article" date="2015" name="Genome Announc.">
        <title>Expanding the biotechnology potential of lactobacilli through comparative genomics of 213 strains and associated genera.</title>
        <authorList>
            <person name="Sun Z."/>
            <person name="Harris H.M."/>
            <person name="McCann A."/>
            <person name="Guo C."/>
            <person name="Argimon S."/>
            <person name="Zhang W."/>
            <person name="Yang X."/>
            <person name="Jeffery I.B."/>
            <person name="Cooney J.C."/>
            <person name="Kagawa T.F."/>
            <person name="Liu W."/>
            <person name="Song Y."/>
            <person name="Salvetti E."/>
            <person name="Wrobel A."/>
            <person name="Rasinkangas P."/>
            <person name="Parkhill J."/>
            <person name="Rea M.C."/>
            <person name="O'Sullivan O."/>
            <person name="Ritari J."/>
            <person name="Douillard F.P."/>
            <person name="Paul Ross R."/>
            <person name="Yang R."/>
            <person name="Briner A.E."/>
            <person name="Felis G.E."/>
            <person name="de Vos W.M."/>
            <person name="Barrangou R."/>
            <person name="Klaenhammer T.R."/>
            <person name="Caufield P.W."/>
            <person name="Cui Y."/>
            <person name="Zhang H."/>
            <person name="O'Toole P.W."/>
        </authorList>
    </citation>
    <scope>NUCLEOTIDE SEQUENCE [LARGE SCALE GENOMIC DNA]</scope>
    <source>
        <strain evidence="1 2">DSM 5707</strain>
    </source>
</reference>
<dbReference type="EMBL" id="AZGK01000001">
    <property type="protein sequence ID" value="KRM47783.1"/>
    <property type="molecule type" value="Genomic_DNA"/>
</dbReference>
<comment type="caution">
    <text evidence="1">The sequence shown here is derived from an EMBL/GenBank/DDBJ whole genome shotgun (WGS) entry which is preliminary data.</text>
</comment>